<evidence type="ECO:0000313" key="2">
    <source>
        <dbReference type="Proteomes" id="UP000831701"/>
    </source>
</evidence>
<comment type="caution">
    <text evidence="1">The sequence shown here is derived from an EMBL/GenBank/DDBJ whole genome shotgun (WGS) entry which is preliminary data.</text>
</comment>
<reference evidence="1" key="1">
    <citation type="submission" date="2022-04" db="EMBL/GenBank/DDBJ databases">
        <title>Jade perch genome.</title>
        <authorList>
            <person name="Chao B."/>
        </authorList>
    </citation>
    <scope>NUCLEOTIDE SEQUENCE</scope>
    <source>
        <strain evidence="1">CB-2022</strain>
    </source>
</reference>
<evidence type="ECO:0000313" key="1">
    <source>
        <dbReference type="EMBL" id="KAI3370698.1"/>
    </source>
</evidence>
<name>A0ACB8WS84_9TELE</name>
<protein>
    <submittedName>
        <fullName evidence="1">Uncharacterized protein</fullName>
    </submittedName>
</protein>
<gene>
    <name evidence="1" type="ORF">L3Q82_007255</name>
</gene>
<dbReference type="Proteomes" id="UP000831701">
    <property type="component" value="Chromosome 6"/>
</dbReference>
<dbReference type="EMBL" id="CM041536">
    <property type="protein sequence ID" value="KAI3370698.1"/>
    <property type="molecule type" value="Genomic_DNA"/>
</dbReference>
<accession>A0ACB8WS84</accession>
<proteinExistence type="predicted"/>
<keyword evidence="2" id="KW-1185">Reference proteome</keyword>
<organism evidence="1 2">
    <name type="scientific">Scortum barcoo</name>
    <name type="common">barcoo grunter</name>
    <dbReference type="NCBI Taxonomy" id="214431"/>
    <lineage>
        <taxon>Eukaryota</taxon>
        <taxon>Metazoa</taxon>
        <taxon>Chordata</taxon>
        <taxon>Craniata</taxon>
        <taxon>Vertebrata</taxon>
        <taxon>Euteleostomi</taxon>
        <taxon>Actinopterygii</taxon>
        <taxon>Neopterygii</taxon>
        <taxon>Teleostei</taxon>
        <taxon>Neoteleostei</taxon>
        <taxon>Acanthomorphata</taxon>
        <taxon>Eupercaria</taxon>
        <taxon>Centrarchiformes</taxon>
        <taxon>Terapontoidei</taxon>
        <taxon>Terapontidae</taxon>
        <taxon>Scortum</taxon>
    </lineage>
</organism>
<sequence>MAAELGSYKQAHTSSPPLTLGNSRVVEGPAPLKELGSRAQAMRGGIGSSRPPATTSLLPKPHCTGPSWTFLRVELVRLLQQTLRTSQQPVHRPAPPPDSSVASDQTEGSAATQEEIAQREALLQEKDGQIQSLCGHMERLALEKESLQQELKGLKIKVGEINDQLGMLMETIQAKDEVIIKLSQQNAEQNSNQNDMGTPPPHKDQHELDILKDSLQGYKSQNKFLNKEILELTVLRRNAESREKALEAKYTALEAKLCQVESKYLVLLQEVKTPVCSSSEQSPAREVISRLLEDALQAESPDQQEHPIFKPNTVSEYDVYGFKTVPEEEEEEEKLVAKVRALELKSLSMTDQEVSVGVKWENYLASTMNRDLVRSPELKALIRCGVPHEHRSQVWRWCVSFHVKKFRDHLAPDYYETLLNVAREKPNPASKQIELDLLRTLPNNKHYASPSAGGIQKLRNVLVAFSWRNPDIGYCQGLNRLAAIALLYLDQEDAFWSLIAIVEVFMPRDYYTKTLLGSQVDQRVFKDLMSEKLPRLHAHFEQHKVDFSLITFNWFLVVFVDSVVSDILFKIWDAFLFEGPKIIFRFALALFKYKEEEFLKLQDSTTIFKYLRYFTRTILDSRKLMNIAFVDMNPFPMRQIQNRRSFHLEKVRLELTELEAIRQTFLKERETSQDRRNFSGQVSLPQQEACKAAGGAAGLVSGQFAIVKRCIEKSTGTEYAAKFIKKRQSRASRRGVRREEIEREVDILQQLQHPNIVTLHDVYENRTDVVLILELLFVEPVFAKNPVPRSHSQVSGGELFDFLAQKESLSEEEATQFIKQILDGVQYLHSKGISHFDLKPENIMLLDRNVPLPRIKIIDFGLAHKIEAGADFKNIFGTPEFVAPEIVNYEPLGLEADMWSIGVITYILLSGASPFLGDTKQETLGNISAMNYDFDEELFSNTSELAKSFIRQLLEKDTRKRLTIQEALNHHWIKSCDVMEEGSTAHESEKKAEQLKTKRLKEYTIQSHSSVPPNNTYVNFERFAHVVEGVSLMETGLAEVARAHHTLQGDIEALLSIYNNKEAWYKEESETARKQLSQVRYEFRKVEATRRLLQEDMKAIDTSLESISEKYSQRQSELDALRQELNSELQWLQEVMSSLHPEGANGSSLTMDVKQALKELLQPSCRRELSPEAQQPLTESG</sequence>